<dbReference type="OrthoDB" id="3899662at2759"/>
<organism evidence="2 3">
    <name type="scientific">Zopfia rhizophila CBS 207.26</name>
    <dbReference type="NCBI Taxonomy" id="1314779"/>
    <lineage>
        <taxon>Eukaryota</taxon>
        <taxon>Fungi</taxon>
        <taxon>Dikarya</taxon>
        <taxon>Ascomycota</taxon>
        <taxon>Pezizomycotina</taxon>
        <taxon>Dothideomycetes</taxon>
        <taxon>Dothideomycetes incertae sedis</taxon>
        <taxon>Zopfiaceae</taxon>
        <taxon>Zopfia</taxon>
    </lineage>
</organism>
<dbReference type="EMBL" id="ML994640">
    <property type="protein sequence ID" value="KAF2183799.1"/>
    <property type="molecule type" value="Genomic_DNA"/>
</dbReference>
<evidence type="ECO:0000313" key="3">
    <source>
        <dbReference type="Proteomes" id="UP000800200"/>
    </source>
</evidence>
<proteinExistence type="predicted"/>
<evidence type="ECO:0000313" key="2">
    <source>
        <dbReference type="EMBL" id="KAF2183799.1"/>
    </source>
</evidence>
<accession>A0A6A6DZS4</accession>
<reference evidence="2" key="1">
    <citation type="journal article" date="2020" name="Stud. Mycol.">
        <title>101 Dothideomycetes genomes: a test case for predicting lifestyles and emergence of pathogens.</title>
        <authorList>
            <person name="Haridas S."/>
            <person name="Albert R."/>
            <person name="Binder M."/>
            <person name="Bloem J."/>
            <person name="Labutti K."/>
            <person name="Salamov A."/>
            <person name="Andreopoulos B."/>
            <person name="Baker S."/>
            <person name="Barry K."/>
            <person name="Bills G."/>
            <person name="Bluhm B."/>
            <person name="Cannon C."/>
            <person name="Castanera R."/>
            <person name="Culley D."/>
            <person name="Daum C."/>
            <person name="Ezra D."/>
            <person name="Gonzalez J."/>
            <person name="Henrissat B."/>
            <person name="Kuo A."/>
            <person name="Liang C."/>
            <person name="Lipzen A."/>
            <person name="Lutzoni F."/>
            <person name="Magnuson J."/>
            <person name="Mondo S."/>
            <person name="Nolan M."/>
            <person name="Ohm R."/>
            <person name="Pangilinan J."/>
            <person name="Park H.-J."/>
            <person name="Ramirez L."/>
            <person name="Alfaro M."/>
            <person name="Sun H."/>
            <person name="Tritt A."/>
            <person name="Yoshinaga Y."/>
            <person name="Zwiers L.-H."/>
            <person name="Turgeon B."/>
            <person name="Goodwin S."/>
            <person name="Spatafora J."/>
            <person name="Crous P."/>
            <person name="Grigoriev I."/>
        </authorList>
    </citation>
    <scope>NUCLEOTIDE SEQUENCE</scope>
    <source>
        <strain evidence="2">CBS 207.26</strain>
    </source>
</reference>
<evidence type="ECO:0008006" key="4">
    <source>
        <dbReference type="Google" id="ProtNLM"/>
    </source>
</evidence>
<keyword evidence="3" id="KW-1185">Reference proteome</keyword>
<protein>
    <recommendedName>
        <fullName evidence="4">F-box domain-containing protein</fullName>
    </recommendedName>
</protein>
<name>A0A6A6DZS4_9PEZI</name>
<dbReference type="Proteomes" id="UP000800200">
    <property type="component" value="Unassembled WGS sequence"/>
</dbReference>
<feature type="region of interest" description="Disordered" evidence="1">
    <location>
        <begin position="40"/>
        <end position="59"/>
    </location>
</feature>
<evidence type="ECO:0000256" key="1">
    <source>
        <dbReference type="SAM" id="MobiDB-lite"/>
    </source>
</evidence>
<gene>
    <name evidence="2" type="ORF">K469DRAFT_581596</name>
</gene>
<feature type="region of interest" description="Disordered" evidence="1">
    <location>
        <begin position="177"/>
        <end position="211"/>
    </location>
</feature>
<sequence>MSTRTRTQRCYFLELPTELRLEIYDYCLTDTNSITVTSAAVTDHSSEKNNNAPRTDIPGLPPDHIPLIRYHYDPSLLSISSPPTIINKGSDLRSSPRSFCARLPYPTPLALLQTNHQIHDELSHLMRMRRGNPANGGMALYISYPYGVLVLKALYPSLPRQARNVYISGYYNLKQRPVPHESHESSSGSRRTNPNVHPRTRPRLRMGSPPTMSQKLLPYPEATAETAHVALGTLVRSILSPAPAPLLRKLEIRVFYPGESTYSSVWADEESPIVEILSNVCGGKIDIEVFRGRRGNGVALVAYPNPRGRIISTVWRRLGNSKEESEGFVIGEHWPEA</sequence>
<dbReference type="AlphaFoldDB" id="A0A6A6DZS4"/>